<protein>
    <submittedName>
        <fullName evidence="2">Uncharacterized protein</fullName>
    </submittedName>
</protein>
<dbReference type="Proteomes" id="UP001277761">
    <property type="component" value="Unassembled WGS sequence"/>
</dbReference>
<organism evidence="2 3">
    <name type="scientific">Patulibacter brassicae</name>
    <dbReference type="NCBI Taxonomy" id="1705717"/>
    <lineage>
        <taxon>Bacteria</taxon>
        <taxon>Bacillati</taxon>
        <taxon>Actinomycetota</taxon>
        <taxon>Thermoleophilia</taxon>
        <taxon>Solirubrobacterales</taxon>
        <taxon>Patulibacteraceae</taxon>
        <taxon>Patulibacter</taxon>
    </lineage>
</organism>
<evidence type="ECO:0000313" key="2">
    <source>
        <dbReference type="EMBL" id="MDX8150783.1"/>
    </source>
</evidence>
<gene>
    <name evidence="2" type="ORF">SK069_04180</name>
</gene>
<dbReference type="RefSeq" id="WP_319952926.1">
    <property type="nucleotide sequence ID" value="NZ_JAXAVX010000001.1"/>
</dbReference>
<accession>A0ABU4VIP3</accession>
<keyword evidence="3" id="KW-1185">Reference proteome</keyword>
<evidence type="ECO:0000256" key="1">
    <source>
        <dbReference type="SAM" id="MobiDB-lite"/>
    </source>
</evidence>
<name>A0ABU4VIP3_9ACTN</name>
<feature type="region of interest" description="Disordered" evidence="1">
    <location>
        <begin position="129"/>
        <end position="148"/>
    </location>
</feature>
<comment type="caution">
    <text evidence="2">The sequence shown here is derived from an EMBL/GenBank/DDBJ whole genome shotgun (WGS) entry which is preliminary data.</text>
</comment>
<proteinExistence type="predicted"/>
<sequence>MVPSPPRPPLLALGAGGLAAGLLAIVPLAAGAAPRVPSVTSVRYAVSIDATQTTTWRLVPRASARDCSPLVESTGSGRQVLRVRTHKPVLVQAHRVGGEVALLWPLAEEGDALGTVTRSADVTSRTIGGSCGQNPSAPVDRGPSDCGTKRQARSFVVTYERGRLGVASTPALLGPLTPDRFARCELHAHADVDEEDLTRTTVRIPARELVTRRFGKHVVLGRRTWKLRGSGVTGTTTVRWTMTLVRRGR</sequence>
<dbReference type="EMBL" id="JAXAVX010000001">
    <property type="protein sequence ID" value="MDX8150783.1"/>
    <property type="molecule type" value="Genomic_DNA"/>
</dbReference>
<evidence type="ECO:0000313" key="3">
    <source>
        <dbReference type="Proteomes" id="UP001277761"/>
    </source>
</evidence>
<reference evidence="2 3" key="1">
    <citation type="submission" date="2023-11" db="EMBL/GenBank/DDBJ databases">
        <authorList>
            <person name="Xu M."/>
            <person name="Jiang T."/>
        </authorList>
    </citation>
    <scope>NUCLEOTIDE SEQUENCE [LARGE SCALE GENOMIC DNA]</scope>
    <source>
        <strain evidence="2 3">SD</strain>
    </source>
</reference>